<keyword evidence="1" id="KW-0472">Membrane</keyword>
<accession>A0A8S5UF98</accession>
<organism evidence="2">
    <name type="scientific">Myoviridae sp. ctcyQ27</name>
    <dbReference type="NCBI Taxonomy" id="2825139"/>
    <lineage>
        <taxon>Viruses</taxon>
        <taxon>Duplodnaviria</taxon>
        <taxon>Heunggongvirae</taxon>
        <taxon>Uroviricota</taxon>
        <taxon>Caudoviricetes</taxon>
    </lineage>
</organism>
<reference evidence="2" key="1">
    <citation type="journal article" date="2021" name="Proc. Natl. Acad. Sci. U.S.A.">
        <title>A Catalog of Tens of Thousands of Viruses from Human Metagenomes Reveals Hidden Associations with Chronic Diseases.</title>
        <authorList>
            <person name="Tisza M.J."/>
            <person name="Buck C.B."/>
        </authorList>
    </citation>
    <scope>NUCLEOTIDE SEQUENCE</scope>
    <source>
        <strain evidence="2">CtcyQ27</strain>
    </source>
</reference>
<proteinExistence type="predicted"/>
<keyword evidence="1" id="KW-1133">Transmembrane helix</keyword>
<name>A0A8S5UF98_9CAUD</name>
<keyword evidence="1" id="KW-0812">Transmembrane</keyword>
<protein>
    <submittedName>
        <fullName evidence="2">Reticulocyte binding/rhoptry protein</fullName>
    </submittedName>
</protein>
<evidence type="ECO:0000256" key="1">
    <source>
        <dbReference type="SAM" id="Phobius"/>
    </source>
</evidence>
<feature type="transmembrane region" description="Helical" evidence="1">
    <location>
        <begin position="732"/>
        <end position="761"/>
    </location>
</feature>
<dbReference type="EMBL" id="BK016080">
    <property type="protein sequence ID" value="DAF93074.1"/>
    <property type="molecule type" value="Genomic_DNA"/>
</dbReference>
<sequence>MHRYIPMQTVVFRKQSLTGMNNLVYMNESRFINYAFIEPKKNSPYKAKKEYLNACDNSKFLNETGSISKVTKVINSIMESGSNSQKEETMRYINNNLIPKLNRDATSIFVNQINKKFLNENYTNSINDTISIYKECDRVLNNDKKLAKRFNFDKFIQENYNRKTPKELVFSLCEMIDTYNISPKQKYYIALESVQYALYNSPVKMDNVAKDITDYFLLRESIIPDSIMSGYISCAKDNQFLSPEELSKLKIIKNDYRDSYLTKINYISSTLDNERARNMLNRIQNISTEEDASQYIKDVYNSIMNDVTLSDSDKTELENSIYMIPLVSGIDQLFIDYEIKKIDGALLATRDLTETVNYINEYFEDTGMVSAPNIRDTIESFKCSQDKTPKRFARLIGKFNINSEYAIDVLIESLPELYLIMRSIYVAVYSNSDLEYVMQEYLYLFDRIDEYADQKQYADIYKAISKEISCVDKILNDGIPDQEISERYIEYKSTLDKSLQKIDKLMSTHHDILSENTSLFNDMSIEECESLITTLANGMDSVNRLNKEELLSSISDNIRLFTINSDNLRNLSNILMISKCVDKSAYQSCLIQRASNDDCTKAENLIIANELSYLKDYCYPKVDEITECVMIIESVKLLEECFFEDIVNEATGKPIGKKKKKKLTFNDLQIAMKAFGAKLRQINTKAASMWQNIDAKAANITKGMQRALTSDRREAIIKGSIIPSMSSCIKSIIAISGTTLVGSFFGAPYVGILTAVGIFAVNKKLNDRERLLIYDEIDTELKVVDKEIEMALQDGDTKKYRFLLNYQKKLNREKTRIKYHTTPIARKIPV</sequence>
<evidence type="ECO:0000313" key="2">
    <source>
        <dbReference type="EMBL" id="DAF93074.1"/>
    </source>
</evidence>